<evidence type="ECO:0000256" key="14">
    <source>
        <dbReference type="ARBA" id="ARBA00070345"/>
    </source>
</evidence>
<dbReference type="InterPro" id="IPR023393">
    <property type="entry name" value="START-like_dom_sf"/>
</dbReference>
<evidence type="ECO:0000256" key="8">
    <source>
        <dbReference type="ARBA" id="ARBA00022990"/>
    </source>
</evidence>
<dbReference type="GO" id="GO:0006869">
    <property type="term" value="P:lipid transport"/>
    <property type="evidence" value="ECO:0007669"/>
    <property type="project" value="UniProtKB-KW"/>
</dbReference>
<dbReference type="GO" id="GO:0005829">
    <property type="term" value="C:cytosol"/>
    <property type="evidence" value="ECO:0007669"/>
    <property type="project" value="UniProtKB-ARBA"/>
</dbReference>
<dbReference type="SUPFAM" id="SSF55961">
    <property type="entry name" value="Bet v1-like"/>
    <property type="match status" value="1"/>
</dbReference>
<proteinExistence type="predicted"/>
<evidence type="ECO:0000256" key="12">
    <source>
        <dbReference type="ARBA" id="ARBA00023136"/>
    </source>
</evidence>
<evidence type="ECO:0000259" key="17">
    <source>
        <dbReference type="PROSITE" id="PS50848"/>
    </source>
</evidence>
<keyword evidence="13" id="KW-0966">Cell projection</keyword>
<protein>
    <recommendedName>
        <fullName evidence="14">START domain-containing protein 10</fullName>
    </recommendedName>
    <alternativeName>
        <fullName evidence="15">PCTP-like protein</fullName>
    </alternativeName>
    <alternativeName>
        <fullName evidence="16">StAR-related lipid transfer protein 10</fullName>
    </alternativeName>
</protein>
<evidence type="ECO:0000256" key="5">
    <source>
        <dbReference type="ARBA" id="ARBA00022490"/>
    </source>
</evidence>
<organism evidence="18 19">
    <name type="scientific">Branchiostoma belcheri</name>
    <name type="common">Amphioxus</name>
    <dbReference type="NCBI Taxonomy" id="7741"/>
    <lineage>
        <taxon>Eukaryota</taxon>
        <taxon>Metazoa</taxon>
        <taxon>Chordata</taxon>
        <taxon>Cephalochordata</taxon>
        <taxon>Leptocardii</taxon>
        <taxon>Amphioxiformes</taxon>
        <taxon>Branchiostomatidae</taxon>
        <taxon>Branchiostoma</taxon>
    </lineage>
</organism>
<dbReference type="CDD" id="cd08871">
    <property type="entry name" value="START_STARD10-like"/>
    <property type="match status" value="1"/>
</dbReference>
<dbReference type="PANTHER" id="PTHR19308:SF14">
    <property type="entry name" value="START DOMAIN-CONTAINING PROTEIN"/>
    <property type="match status" value="1"/>
</dbReference>
<evidence type="ECO:0000256" key="16">
    <source>
        <dbReference type="ARBA" id="ARBA00080073"/>
    </source>
</evidence>
<dbReference type="AlphaFoldDB" id="A0A6P5AYX7"/>
<evidence type="ECO:0000256" key="3">
    <source>
        <dbReference type="ARBA" id="ARBA00004496"/>
    </source>
</evidence>
<dbReference type="Pfam" id="PF01852">
    <property type="entry name" value="START"/>
    <property type="match status" value="1"/>
</dbReference>
<keyword evidence="9" id="KW-0445">Lipid transport</keyword>
<accession>A0A6P5AYX7</accession>
<keyword evidence="12" id="KW-0472">Membrane</keyword>
<dbReference type="RefSeq" id="XP_019647346.1">
    <property type="nucleotide sequence ID" value="XM_019791787.1"/>
</dbReference>
<dbReference type="GO" id="GO:0031514">
    <property type="term" value="C:motile cilium"/>
    <property type="evidence" value="ECO:0007669"/>
    <property type="project" value="UniProtKB-SubCell"/>
</dbReference>
<dbReference type="PANTHER" id="PTHR19308">
    <property type="entry name" value="PHOSPHATIDYLCHOLINE TRANSFER PROTEIN"/>
    <property type="match status" value="1"/>
</dbReference>
<evidence type="ECO:0000313" key="19">
    <source>
        <dbReference type="RefSeq" id="XP_019647346.1"/>
    </source>
</evidence>
<keyword evidence="5" id="KW-0963">Cytoplasm</keyword>
<evidence type="ECO:0000256" key="4">
    <source>
        <dbReference type="ARBA" id="ARBA00022448"/>
    </source>
</evidence>
<dbReference type="SMART" id="SM00234">
    <property type="entry name" value="START"/>
    <property type="match status" value="1"/>
</dbReference>
<keyword evidence="4" id="KW-0813">Transport</keyword>
<dbReference type="InterPro" id="IPR002913">
    <property type="entry name" value="START_lipid-bd_dom"/>
</dbReference>
<evidence type="ECO:0000256" key="2">
    <source>
        <dbReference type="ARBA" id="ARBA00004370"/>
    </source>
</evidence>
<evidence type="ECO:0000256" key="9">
    <source>
        <dbReference type="ARBA" id="ARBA00023055"/>
    </source>
</evidence>
<evidence type="ECO:0000256" key="1">
    <source>
        <dbReference type="ARBA" id="ARBA00004230"/>
    </source>
</evidence>
<dbReference type="OrthoDB" id="5403181at2759"/>
<keyword evidence="11" id="KW-0446">Lipid-binding</keyword>
<dbReference type="InterPro" id="IPR051213">
    <property type="entry name" value="START_lipid_transfer"/>
</dbReference>
<dbReference type="GeneID" id="109487729"/>
<keyword evidence="18" id="KW-1185">Reference proteome</keyword>
<keyword evidence="7" id="KW-0282">Flagellum</keyword>
<sequence length="279" mass="32379">MDGRLLEEVRIADDKDFLDFKQACLNHEDGWEQKYNKHGTVVYAKLQDTSSVKLLKVSVTFKKVCAATLYDVLHDPEYRKMWDPNMIEAYEICQLNPNNDVGYYSWKCPAPLKNRDFVTLRSWLETGTEYMIINHSVNHQKVPPKKGFIRGISLLSGYLIRPLTSDSCHFTYLTQMDPRGSLPKWGVNKATQFYAPRMMQKINKAATKYPAWKAQHKPSWKPWLYPEQITVPRVNYDDLSPVVLAALPDQSSDIMEEMEALEEDFKDENFVKDEDTEPA</sequence>
<evidence type="ECO:0000256" key="7">
    <source>
        <dbReference type="ARBA" id="ARBA00022846"/>
    </source>
</evidence>
<keyword evidence="8" id="KW-0007">Acetylation</keyword>
<feature type="domain" description="START" evidence="17">
    <location>
        <begin position="28"/>
        <end position="211"/>
    </location>
</feature>
<evidence type="ECO:0000256" key="10">
    <source>
        <dbReference type="ARBA" id="ARBA00023069"/>
    </source>
</evidence>
<dbReference type="FunFam" id="3.30.530.20:FF:000008">
    <property type="entry name" value="START domain containing 10"/>
    <property type="match status" value="1"/>
</dbReference>
<dbReference type="PROSITE" id="PS50848">
    <property type="entry name" value="START"/>
    <property type="match status" value="1"/>
</dbReference>
<dbReference type="GO" id="GO:0008289">
    <property type="term" value="F:lipid binding"/>
    <property type="evidence" value="ECO:0007669"/>
    <property type="project" value="UniProtKB-KW"/>
</dbReference>
<name>A0A6P5AYX7_BRABE</name>
<comment type="subcellular location">
    <subcellularLocation>
        <location evidence="1">Cell projection</location>
        <location evidence="1">Cilium</location>
        <location evidence="1">Flagellum</location>
    </subcellularLocation>
    <subcellularLocation>
        <location evidence="3">Cytoplasm</location>
    </subcellularLocation>
    <subcellularLocation>
        <location evidence="2">Membrane</location>
    </subcellularLocation>
</comment>
<evidence type="ECO:0000256" key="11">
    <source>
        <dbReference type="ARBA" id="ARBA00023121"/>
    </source>
</evidence>
<evidence type="ECO:0000313" key="18">
    <source>
        <dbReference type="Proteomes" id="UP000515135"/>
    </source>
</evidence>
<reference evidence="19" key="1">
    <citation type="submission" date="2025-08" db="UniProtKB">
        <authorList>
            <consortium name="RefSeq"/>
        </authorList>
    </citation>
    <scope>IDENTIFICATION</scope>
    <source>
        <tissue evidence="19">Gonad</tissue>
    </source>
</reference>
<evidence type="ECO:0000256" key="13">
    <source>
        <dbReference type="ARBA" id="ARBA00023273"/>
    </source>
</evidence>
<evidence type="ECO:0000256" key="6">
    <source>
        <dbReference type="ARBA" id="ARBA00022553"/>
    </source>
</evidence>
<evidence type="ECO:0000256" key="15">
    <source>
        <dbReference type="ARBA" id="ARBA00076937"/>
    </source>
</evidence>
<dbReference type="GO" id="GO:0016020">
    <property type="term" value="C:membrane"/>
    <property type="evidence" value="ECO:0007669"/>
    <property type="project" value="UniProtKB-SubCell"/>
</dbReference>
<dbReference type="InterPro" id="IPR041951">
    <property type="entry name" value="STARD10_START"/>
</dbReference>
<dbReference type="Proteomes" id="UP000515135">
    <property type="component" value="Unplaced"/>
</dbReference>
<keyword evidence="10" id="KW-0969">Cilium</keyword>
<keyword evidence="6" id="KW-0597">Phosphoprotein</keyword>
<dbReference type="Gene3D" id="3.30.530.20">
    <property type="match status" value="1"/>
</dbReference>
<dbReference type="KEGG" id="bbel:109487729"/>
<gene>
    <name evidence="19" type="primary">LOC109487729</name>
</gene>